<evidence type="ECO:0000259" key="5">
    <source>
        <dbReference type="Pfam" id="PF13102"/>
    </source>
</evidence>
<protein>
    <submittedName>
        <fullName evidence="6">Site-specific integrase</fullName>
    </submittedName>
</protein>
<feature type="domain" description="Tyr recombinase" evidence="4">
    <location>
        <begin position="133"/>
        <end position="286"/>
    </location>
</feature>
<evidence type="ECO:0000256" key="1">
    <source>
        <dbReference type="ARBA" id="ARBA00008857"/>
    </source>
</evidence>
<keyword evidence="2" id="KW-0238">DNA-binding</keyword>
<dbReference type="GO" id="GO:0003677">
    <property type="term" value="F:DNA binding"/>
    <property type="evidence" value="ECO:0007669"/>
    <property type="project" value="UniProtKB-KW"/>
</dbReference>
<dbReference type="InterPro" id="IPR002104">
    <property type="entry name" value="Integrase_catalytic"/>
</dbReference>
<dbReference type="InterPro" id="IPR010998">
    <property type="entry name" value="Integrase_recombinase_N"/>
</dbReference>
<feature type="domain" description="Phage integrase SAM-like" evidence="5">
    <location>
        <begin position="14"/>
        <end position="100"/>
    </location>
</feature>
<gene>
    <name evidence="6" type="ORF">IAB75_08360</name>
</gene>
<evidence type="ECO:0000256" key="2">
    <source>
        <dbReference type="ARBA" id="ARBA00023125"/>
    </source>
</evidence>
<dbReference type="CDD" id="cd01185">
    <property type="entry name" value="INTN1_C_like"/>
    <property type="match status" value="1"/>
</dbReference>
<dbReference type="InterPro" id="IPR025269">
    <property type="entry name" value="SAM-like_dom"/>
</dbReference>
<dbReference type="GO" id="GO:0015074">
    <property type="term" value="P:DNA integration"/>
    <property type="evidence" value="ECO:0007669"/>
    <property type="project" value="InterPro"/>
</dbReference>
<keyword evidence="3" id="KW-0233">DNA recombination</keyword>
<dbReference type="PANTHER" id="PTHR30349:SF64">
    <property type="entry name" value="PROPHAGE INTEGRASE INTD-RELATED"/>
    <property type="match status" value="1"/>
</dbReference>
<comment type="caution">
    <text evidence="6">The sequence shown here is derived from an EMBL/GenBank/DDBJ whole genome shotgun (WGS) entry which is preliminary data.</text>
</comment>
<dbReference type="Gene3D" id="1.10.150.130">
    <property type="match status" value="1"/>
</dbReference>
<dbReference type="Pfam" id="PF13102">
    <property type="entry name" value="Phage_int_SAM_5"/>
    <property type="match status" value="1"/>
</dbReference>
<dbReference type="PANTHER" id="PTHR30349">
    <property type="entry name" value="PHAGE INTEGRASE-RELATED"/>
    <property type="match status" value="1"/>
</dbReference>
<evidence type="ECO:0000313" key="7">
    <source>
        <dbReference type="Proteomes" id="UP000725002"/>
    </source>
</evidence>
<dbReference type="Gene3D" id="1.10.443.10">
    <property type="entry name" value="Intergrase catalytic core"/>
    <property type="match status" value="1"/>
</dbReference>
<dbReference type="InterPro" id="IPR011010">
    <property type="entry name" value="DNA_brk_join_enz"/>
</dbReference>
<organism evidence="6 7">
    <name type="scientific">Candidatus Cryptobacteroides avicola</name>
    <dbReference type="NCBI Taxonomy" id="2840757"/>
    <lineage>
        <taxon>Bacteria</taxon>
        <taxon>Pseudomonadati</taxon>
        <taxon>Bacteroidota</taxon>
        <taxon>Bacteroidia</taxon>
        <taxon>Bacteroidales</taxon>
        <taxon>Candidatus Cryptobacteroides</taxon>
    </lineage>
</organism>
<dbReference type="InterPro" id="IPR050090">
    <property type="entry name" value="Tyrosine_recombinase_XerCD"/>
</dbReference>
<reference evidence="6" key="1">
    <citation type="submission" date="2020-10" db="EMBL/GenBank/DDBJ databases">
        <authorList>
            <person name="Gilroy R."/>
        </authorList>
    </citation>
    <scope>NUCLEOTIDE SEQUENCE</scope>
    <source>
        <strain evidence="6">G3-8215</strain>
    </source>
</reference>
<proteinExistence type="inferred from homology"/>
<dbReference type="SUPFAM" id="SSF56349">
    <property type="entry name" value="DNA breaking-rejoining enzymes"/>
    <property type="match status" value="1"/>
</dbReference>
<comment type="similarity">
    <text evidence="1">Belongs to the 'phage' integrase family.</text>
</comment>
<dbReference type="InterPro" id="IPR013762">
    <property type="entry name" value="Integrase-like_cat_sf"/>
</dbReference>
<dbReference type="EMBL" id="JADILV010000058">
    <property type="protein sequence ID" value="MBO8484107.1"/>
    <property type="molecule type" value="Genomic_DNA"/>
</dbReference>
<sequence>MKQIIKCNVPFTTWLGTVSLELDAAGRFGTARNYRRACRSFSQFLSESRSPLWPDENTIIGYSSWLQRRGVVRNTISFYMRILRSAYNKAVSKGLVPADTPFTKVYTGIDSTRKRAVDEKFIARLLHLDLRGKPALEQTRDMFIFSYCTRGMAFIDMVMLEKKNIRGDMLVYCRKKTGRRLSVKIEDRVRDTIEKYSRSGSRYIFPVLGNLSPETEYRHYQTALGYYNRNLKRLSRMIGSDVELSSHTARHSWASCARKHNIPVSVISAGMGHDSEKTTLIYLSSLDSSAIDNANRKLMASLVKMEQAF</sequence>
<dbReference type="AlphaFoldDB" id="A0A940DS83"/>
<name>A0A940DS83_9BACT</name>
<evidence type="ECO:0000256" key="3">
    <source>
        <dbReference type="ARBA" id="ARBA00023172"/>
    </source>
</evidence>
<dbReference type="GO" id="GO:0006310">
    <property type="term" value="P:DNA recombination"/>
    <property type="evidence" value="ECO:0007669"/>
    <property type="project" value="UniProtKB-KW"/>
</dbReference>
<dbReference type="Proteomes" id="UP000725002">
    <property type="component" value="Unassembled WGS sequence"/>
</dbReference>
<evidence type="ECO:0000313" key="6">
    <source>
        <dbReference type="EMBL" id="MBO8484107.1"/>
    </source>
</evidence>
<accession>A0A940DS83</accession>
<evidence type="ECO:0000259" key="4">
    <source>
        <dbReference type="Pfam" id="PF00589"/>
    </source>
</evidence>
<reference evidence="6" key="2">
    <citation type="journal article" date="2021" name="PeerJ">
        <title>Extensive microbial diversity within the chicken gut microbiome revealed by metagenomics and culture.</title>
        <authorList>
            <person name="Gilroy R."/>
            <person name="Ravi A."/>
            <person name="Getino M."/>
            <person name="Pursley I."/>
            <person name="Horton D.L."/>
            <person name="Alikhan N.F."/>
            <person name="Baker D."/>
            <person name="Gharbi K."/>
            <person name="Hall N."/>
            <person name="Watson M."/>
            <person name="Adriaenssens E.M."/>
            <person name="Foster-Nyarko E."/>
            <person name="Jarju S."/>
            <person name="Secka A."/>
            <person name="Antonio M."/>
            <person name="Oren A."/>
            <person name="Chaudhuri R.R."/>
            <person name="La Ragione R."/>
            <person name="Hildebrand F."/>
            <person name="Pallen M.J."/>
        </authorList>
    </citation>
    <scope>NUCLEOTIDE SEQUENCE</scope>
    <source>
        <strain evidence="6">G3-8215</strain>
    </source>
</reference>
<dbReference type="Pfam" id="PF00589">
    <property type="entry name" value="Phage_integrase"/>
    <property type="match status" value="1"/>
</dbReference>